<evidence type="ECO:0000256" key="9">
    <source>
        <dbReference type="ARBA" id="ARBA00023160"/>
    </source>
</evidence>
<reference evidence="18 19" key="1">
    <citation type="journal article" date="2017" name="ISME J.">
        <title>Potential for microbial H2 and metal transformations associated with novel bacteria and archaea in deep terrestrial subsurface sediments.</title>
        <authorList>
            <person name="Hernsdorf A.W."/>
            <person name="Amano Y."/>
            <person name="Miyakawa K."/>
            <person name="Ise K."/>
            <person name="Suzuki Y."/>
            <person name="Anantharaman K."/>
            <person name="Probst A."/>
            <person name="Burstein D."/>
            <person name="Thomas B.C."/>
            <person name="Banfield J.F."/>
        </authorList>
    </citation>
    <scope>NUCLEOTIDE SEQUENCE [LARGE SCALE GENOMIC DNA]</scope>
    <source>
        <strain evidence="18">HGW-Actinobacteria-3</strain>
    </source>
</reference>
<dbReference type="InterPro" id="IPR000794">
    <property type="entry name" value="Beta-ketoacyl_synthase"/>
</dbReference>
<name>A0A2N3G584_9ACTN</name>
<dbReference type="PROSITE" id="PS00606">
    <property type="entry name" value="KS3_1"/>
    <property type="match status" value="1"/>
</dbReference>
<dbReference type="UniPathway" id="UPA00094"/>
<proteinExistence type="inferred from homology"/>
<dbReference type="AlphaFoldDB" id="A0A2N3G584"/>
<evidence type="ECO:0000256" key="13">
    <source>
        <dbReference type="ARBA" id="ARBA00047659"/>
    </source>
</evidence>
<dbReference type="NCBIfam" id="TIGR03150">
    <property type="entry name" value="fabF"/>
    <property type="match status" value="1"/>
</dbReference>
<organism evidence="18 19">
    <name type="scientific">Candidatus Anoxymicrobium japonicum</name>
    <dbReference type="NCBI Taxonomy" id="2013648"/>
    <lineage>
        <taxon>Bacteria</taxon>
        <taxon>Bacillati</taxon>
        <taxon>Actinomycetota</taxon>
        <taxon>Candidatus Geothermincolia</taxon>
        <taxon>Candidatus Geothermincolales</taxon>
        <taxon>Candidatus Anoxymicrobiaceae</taxon>
        <taxon>Candidatus Anoxymicrobium</taxon>
    </lineage>
</organism>
<dbReference type="GO" id="GO:0004315">
    <property type="term" value="F:3-oxoacyl-[acyl-carrier-protein] synthase activity"/>
    <property type="evidence" value="ECO:0007669"/>
    <property type="project" value="UniProtKB-UniRule"/>
</dbReference>
<dbReference type="Pfam" id="PF00109">
    <property type="entry name" value="ketoacyl-synt"/>
    <property type="match status" value="1"/>
</dbReference>
<keyword evidence="8" id="KW-0443">Lipid metabolism</keyword>
<comment type="similarity">
    <text evidence="2 14 16">Belongs to the thiolase-like superfamily. Beta-ketoacyl-ACP synthases family.</text>
</comment>
<comment type="catalytic activity">
    <reaction evidence="13 14">
        <text>a fatty acyl-[ACP] + malonyl-[ACP] + H(+) = a 3-oxoacyl-[ACP] + holo-[ACP] + CO2</text>
        <dbReference type="Rhea" id="RHEA:22836"/>
        <dbReference type="Rhea" id="RHEA-COMP:9623"/>
        <dbReference type="Rhea" id="RHEA-COMP:9685"/>
        <dbReference type="Rhea" id="RHEA-COMP:9916"/>
        <dbReference type="Rhea" id="RHEA-COMP:14125"/>
        <dbReference type="ChEBI" id="CHEBI:15378"/>
        <dbReference type="ChEBI" id="CHEBI:16526"/>
        <dbReference type="ChEBI" id="CHEBI:64479"/>
        <dbReference type="ChEBI" id="CHEBI:78449"/>
        <dbReference type="ChEBI" id="CHEBI:78776"/>
        <dbReference type="ChEBI" id="CHEBI:138651"/>
    </reaction>
</comment>
<evidence type="ECO:0000256" key="15">
    <source>
        <dbReference type="PIRSR" id="PIRSR000447-1"/>
    </source>
</evidence>
<evidence type="ECO:0000256" key="5">
    <source>
        <dbReference type="ARBA" id="ARBA00022516"/>
    </source>
</evidence>
<dbReference type="FunFam" id="3.40.47.10:FF:000029">
    <property type="entry name" value="3-oxoacyl-[acyl-carrier-protein] synthase 1"/>
    <property type="match status" value="1"/>
</dbReference>
<evidence type="ECO:0000256" key="1">
    <source>
        <dbReference type="ARBA" id="ARBA00005194"/>
    </source>
</evidence>
<sequence>MERSVVITGIGAITPVGAGKEGYWRGLASGTSGVTPITTFDVSEYSTRIAGEVKDFEPLDFIEKKEARRMDRFCQFAVAASRMALEDAGLPTSDLGPDCGVLIATGIGGLSTLEAQHKVLLEKGPRRINPLTIPMIIPNMASAQVEIAFGARGPCTTVVTACASSANGIGDAFEIVKRGAADVMIAGGSDACITPVSVASFGAMGALSKRNNEPEAASRPFDRERDGFVIGEAAGVVILEERRGAEARGARIYAEVAGYGMAGEAMSMTGLAPDGDGFVRAMVAAMDQAGISPDAVDYINAHGTATPLNDPIETLAVKRVFGDRAARVAMSSTKSMTGHCLGAAGAIEIIACLMAIENGVIPPTINYEFPDPDCDLDYVPNRAREATVNIALSNSQGFGGHSASLVVRQINKNATLGPDPGVAFL</sequence>
<dbReference type="EMBL" id="PHEX01000047">
    <property type="protein sequence ID" value="PKQ27873.1"/>
    <property type="molecule type" value="Genomic_DNA"/>
</dbReference>
<dbReference type="InterPro" id="IPR018201">
    <property type="entry name" value="Ketoacyl_synth_AS"/>
</dbReference>
<evidence type="ECO:0000256" key="4">
    <source>
        <dbReference type="ARBA" id="ARBA00014657"/>
    </source>
</evidence>
<evidence type="ECO:0000256" key="12">
    <source>
        <dbReference type="ARBA" id="ARBA00047318"/>
    </source>
</evidence>
<dbReference type="PANTHER" id="PTHR11712">
    <property type="entry name" value="POLYKETIDE SYNTHASE-RELATED"/>
    <property type="match status" value="1"/>
</dbReference>
<dbReference type="PANTHER" id="PTHR11712:SF336">
    <property type="entry name" value="3-OXOACYL-[ACYL-CARRIER-PROTEIN] SYNTHASE, MITOCHONDRIAL"/>
    <property type="match status" value="1"/>
</dbReference>
<keyword evidence="7" id="KW-0276">Fatty acid metabolism</keyword>
<comment type="caution">
    <text evidence="18">The sequence shown here is derived from an EMBL/GenBank/DDBJ whole genome shotgun (WGS) entry which is preliminary data.</text>
</comment>
<dbReference type="InterPro" id="IPR020841">
    <property type="entry name" value="PKS_Beta-ketoAc_synthase_dom"/>
</dbReference>
<evidence type="ECO:0000256" key="11">
    <source>
        <dbReference type="ARBA" id="ARBA00024006"/>
    </source>
</evidence>
<dbReference type="GO" id="GO:0005829">
    <property type="term" value="C:cytosol"/>
    <property type="evidence" value="ECO:0007669"/>
    <property type="project" value="TreeGrafter"/>
</dbReference>
<keyword evidence="5 14" id="KW-0444">Lipid biosynthesis</keyword>
<dbReference type="SMART" id="SM00825">
    <property type="entry name" value="PKS_KS"/>
    <property type="match status" value="1"/>
</dbReference>
<evidence type="ECO:0000256" key="10">
    <source>
        <dbReference type="ARBA" id="ARBA00023315"/>
    </source>
</evidence>
<evidence type="ECO:0000313" key="18">
    <source>
        <dbReference type="EMBL" id="PKQ27873.1"/>
    </source>
</evidence>
<dbReference type="Proteomes" id="UP000233654">
    <property type="component" value="Unassembled WGS sequence"/>
</dbReference>
<keyword evidence="9 14" id="KW-0275">Fatty acid biosynthesis</keyword>
<feature type="domain" description="Ketosynthase family 3 (KS3)" evidence="17">
    <location>
        <begin position="2"/>
        <end position="409"/>
    </location>
</feature>
<gene>
    <name evidence="18" type="primary">fabF</name>
    <name evidence="18" type="ORF">CVT63_05705</name>
</gene>
<evidence type="ECO:0000259" key="17">
    <source>
        <dbReference type="PROSITE" id="PS52004"/>
    </source>
</evidence>
<dbReference type="InterPro" id="IPR014031">
    <property type="entry name" value="Ketoacyl_synth_C"/>
</dbReference>
<feature type="active site" description="For beta-ketoacyl synthase activity" evidence="15">
    <location>
        <position position="162"/>
    </location>
</feature>
<dbReference type="InterPro" id="IPR017568">
    <property type="entry name" value="3-oxoacyl-ACP_synth-2"/>
</dbReference>
<keyword evidence="6 14" id="KW-0808">Transferase</keyword>
<evidence type="ECO:0000256" key="7">
    <source>
        <dbReference type="ARBA" id="ARBA00022832"/>
    </source>
</evidence>
<dbReference type="FunFam" id="3.40.47.10:FF:000018">
    <property type="entry name" value="3-oxoacyl-[acyl-carrier-protein] synthase 2"/>
    <property type="match status" value="1"/>
</dbReference>
<evidence type="ECO:0000256" key="8">
    <source>
        <dbReference type="ARBA" id="ARBA00023098"/>
    </source>
</evidence>
<evidence type="ECO:0000256" key="16">
    <source>
        <dbReference type="RuleBase" id="RU003694"/>
    </source>
</evidence>
<dbReference type="SUPFAM" id="SSF53901">
    <property type="entry name" value="Thiolase-like"/>
    <property type="match status" value="2"/>
</dbReference>
<dbReference type="GO" id="GO:0030497">
    <property type="term" value="P:fatty acid elongation"/>
    <property type="evidence" value="ECO:0007669"/>
    <property type="project" value="UniProtKB-ARBA"/>
</dbReference>
<comment type="catalytic activity">
    <reaction evidence="12 14">
        <text>(9Z)-hexadecenoyl-[ACP] + malonyl-[ACP] + H(+) = 3-oxo-(11Z)-octadecenoyl-[ACP] + holo-[ACP] + CO2</text>
        <dbReference type="Rhea" id="RHEA:55040"/>
        <dbReference type="Rhea" id="RHEA-COMP:9623"/>
        <dbReference type="Rhea" id="RHEA-COMP:9685"/>
        <dbReference type="Rhea" id="RHEA-COMP:10800"/>
        <dbReference type="Rhea" id="RHEA-COMP:14074"/>
        <dbReference type="ChEBI" id="CHEBI:15378"/>
        <dbReference type="ChEBI" id="CHEBI:16526"/>
        <dbReference type="ChEBI" id="CHEBI:64479"/>
        <dbReference type="ChEBI" id="CHEBI:78449"/>
        <dbReference type="ChEBI" id="CHEBI:83989"/>
        <dbReference type="ChEBI" id="CHEBI:138538"/>
        <dbReference type="EC" id="2.3.1.179"/>
    </reaction>
</comment>
<evidence type="ECO:0000256" key="14">
    <source>
        <dbReference type="PIRNR" id="PIRNR000447"/>
    </source>
</evidence>
<dbReference type="InterPro" id="IPR014030">
    <property type="entry name" value="Ketoacyl_synth_N"/>
</dbReference>
<dbReference type="PIRSF" id="PIRSF000447">
    <property type="entry name" value="KAS_II"/>
    <property type="match status" value="1"/>
</dbReference>
<dbReference type="InterPro" id="IPR016039">
    <property type="entry name" value="Thiolase-like"/>
</dbReference>
<comment type="function">
    <text evidence="11 14">Involved in the type II fatty acid elongation cycle. Catalyzes the elongation of a wide range of acyl-ACP by the addition of two carbons from malonyl-ACP to an acyl acceptor. Can efficiently catalyze the conversion of palmitoleoyl-ACP (cis-hexadec-9-enoyl-ACP) to cis-vaccenoyl-ACP (cis-octadec-11-enoyl-ACP), an essential step in the thermal regulation of fatty acid composition.</text>
</comment>
<dbReference type="Gene3D" id="3.40.47.10">
    <property type="match status" value="1"/>
</dbReference>
<accession>A0A2N3G584</accession>
<dbReference type="CDD" id="cd00834">
    <property type="entry name" value="KAS_I_II"/>
    <property type="match status" value="1"/>
</dbReference>
<dbReference type="PROSITE" id="PS52004">
    <property type="entry name" value="KS3_2"/>
    <property type="match status" value="1"/>
</dbReference>
<evidence type="ECO:0000256" key="3">
    <source>
        <dbReference type="ARBA" id="ARBA00012356"/>
    </source>
</evidence>
<protein>
    <recommendedName>
        <fullName evidence="4 14">3-oxoacyl-[acyl-carrier-protein] synthase 2</fullName>
        <ecNumber evidence="3 14">2.3.1.179</ecNumber>
    </recommendedName>
</protein>
<evidence type="ECO:0000256" key="2">
    <source>
        <dbReference type="ARBA" id="ARBA00008467"/>
    </source>
</evidence>
<evidence type="ECO:0000313" key="19">
    <source>
        <dbReference type="Proteomes" id="UP000233654"/>
    </source>
</evidence>
<dbReference type="EC" id="2.3.1.179" evidence="3 14"/>
<evidence type="ECO:0000256" key="6">
    <source>
        <dbReference type="ARBA" id="ARBA00022679"/>
    </source>
</evidence>
<keyword evidence="10 14" id="KW-0012">Acyltransferase</keyword>
<comment type="pathway">
    <text evidence="1 14">Lipid metabolism; fatty acid biosynthesis.</text>
</comment>
<dbReference type="Pfam" id="PF02801">
    <property type="entry name" value="Ketoacyl-synt_C"/>
    <property type="match status" value="1"/>
</dbReference>
<dbReference type="NCBIfam" id="NF005589">
    <property type="entry name" value="PRK07314.1"/>
    <property type="match status" value="1"/>
</dbReference>